<evidence type="ECO:0000313" key="2">
    <source>
        <dbReference type="Proteomes" id="UP000765509"/>
    </source>
</evidence>
<keyword evidence="2" id="KW-1185">Reference proteome</keyword>
<dbReference type="GO" id="GO:0003676">
    <property type="term" value="F:nucleic acid binding"/>
    <property type="evidence" value="ECO:0007669"/>
    <property type="project" value="InterPro"/>
</dbReference>
<accession>A0A9Q3BAW5</accession>
<dbReference type="InterPro" id="IPR012337">
    <property type="entry name" value="RNaseH-like_sf"/>
</dbReference>
<proteinExistence type="predicted"/>
<dbReference type="AlphaFoldDB" id="A0A9Q3BAW5"/>
<evidence type="ECO:0000313" key="1">
    <source>
        <dbReference type="EMBL" id="MBW0461914.1"/>
    </source>
</evidence>
<dbReference type="EMBL" id="AVOT02000242">
    <property type="protein sequence ID" value="MBW0461914.1"/>
    <property type="molecule type" value="Genomic_DNA"/>
</dbReference>
<dbReference type="InterPro" id="IPR050951">
    <property type="entry name" value="Retrovirus_Pol_polyprotein"/>
</dbReference>
<dbReference type="SUPFAM" id="SSF53098">
    <property type="entry name" value="Ribonuclease H-like"/>
    <property type="match status" value="1"/>
</dbReference>
<comment type="caution">
    <text evidence="1">The sequence shown here is derived from an EMBL/GenBank/DDBJ whole genome shotgun (WGS) entry which is preliminary data.</text>
</comment>
<reference evidence="1" key="1">
    <citation type="submission" date="2021-03" db="EMBL/GenBank/DDBJ databases">
        <title>Draft genome sequence of rust myrtle Austropuccinia psidii MF-1, a brazilian biotype.</title>
        <authorList>
            <person name="Quecine M.C."/>
            <person name="Pachon D.M.R."/>
            <person name="Bonatelli M.L."/>
            <person name="Correr F.H."/>
            <person name="Franceschini L.M."/>
            <person name="Leite T.F."/>
            <person name="Margarido G.R.A."/>
            <person name="Almeida C.A."/>
            <person name="Ferrarezi J.A."/>
            <person name="Labate C.A."/>
        </authorList>
    </citation>
    <scope>NUCLEOTIDE SEQUENCE</scope>
    <source>
        <strain evidence="1">MF-1</strain>
    </source>
</reference>
<dbReference type="InterPro" id="IPR036397">
    <property type="entry name" value="RNaseH_sf"/>
</dbReference>
<dbReference type="PANTHER" id="PTHR37984:SF5">
    <property type="entry name" value="PROTEIN NYNRIN-LIKE"/>
    <property type="match status" value="1"/>
</dbReference>
<dbReference type="PANTHER" id="PTHR37984">
    <property type="entry name" value="PROTEIN CBG26694"/>
    <property type="match status" value="1"/>
</dbReference>
<evidence type="ECO:0008006" key="3">
    <source>
        <dbReference type="Google" id="ProtNLM"/>
    </source>
</evidence>
<dbReference type="Gene3D" id="3.30.420.10">
    <property type="entry name" value="Ribonuclease H-like superfamily/Ribonuclease H"/>
    <property type="match status" value="1"/>
</dbReference>
<sequence>MSEHRTKEMSASTACWPQWEQDLSESINTGERYQKANRKHGKIYGLFKHIEELKNLLETIKMNWVIGLVPEGKGNFNACLVIADRYGKRVRCLPCHKEDTALLFWNNIISTCGIPKIIITYHPKTDGLAKRINQRIKEIVRRFCAYGIEYKDHEGYTHDWFTRLPEVQLPYNTRQNSTTGKSPSLVEERWKPLFPVDHLKKNLLTTHPKTDGFHYMWKRACDTAAKCIAAAKEHNKQRYEKTHMQPDFKEGDQVLVFTTKFNNL</sequence>
<dbReference type="Proteomes" id="UP000765509">
    <property type="component" value="Unassembled WGS sequence"/>
</dbReference>
<organism evidence="1 2">
    <name type="scientific">Austropuccinia psidii MF-1</name>
    <dbReference type="NCBI Taxonomy" id="1389203"/>
    <lineage>
        <taxon>Eukaryota</taxon>
        <taxon>Fungi</taxon>
        <taxon>Dikarya</taxon>
        <taxon>Basidiomycota</taxon>
        <taxon>Pucciniomycotina</taxon>
        <taxon>Pucciniomycetes</taxon>
        <taxon>Pucciniales</taxon>
        <taxon>Sphaerophragmiaceae</taxon>
        <taxon>Austropuccinia</taxon>
    </lineage>
</organism>
<name>A0A9Q3BAW5_9BASI</name>
<gene>
    <name evidence="1" type="ORF">O181_001629</name>
</gene>
<protein>
    <recommendedName>
        <fullName evidence="3">Integrase catalytic domain-containing protein</fullName>
    </recommendedName>
</protein>